<name>A0A177CAN5_9PLEO</name>
<evidence type="ECO:0000256" key="3">
    <source>
        <dbReference type="ARBA" id="ARBA00022801"/>
    </source>
</evidence>
<sequence length="484" mass="52559">MHLHVSIWSLVLPLSAASHSQRHISHDVAIPTVKIAINASTRFQVIDGFGVSEAFQRSAQVHGKAGLSESNQRKVLDYLFSNEVGAGLTSLRNGIGSSTSYIRDFMKSIEPTDPGGPNATAKYEWDGDDGSQVWLTKEALRYGVKWVYADAWSAPAYMKTNGNDSNGGSICGVQETFCASGDWRQAYANYLVQYIRFYKEKEGIAITHLGFLNEPDLNQTYASMQSSGFQAGDFLKVLAPTLKASGFEDVQIVCCEATGWNDGEDILAELQSIPGAEDSLAVYSAHGYSSNPALPFKTTISKTWQTEWADLDGSWRTSWDYLGKEGEGMAWANKIQQALTLSNVSGFLYWIGAETTTTNSALIRLANDTVSVSSRLWAFAQFSRFVKPGAVRVGVESGIGYVRVSAFENVNGGVVVNIINNGHVDVRTDVVISGWDGTVGNVTSWLTNNANNLTVGVEFRAIGGSREPGFNGLVPARSMVSYIV</sequence>
<evidence type="ECO:0000256" key="1">
    <source>
        <dbReference type="ARBA" id="ARBA00005382"/>
    </source>
</evidence>
<evidence type="ECO:0000313" key="6">
    <source>
        <dbReference type="EMBL" id="OAG04436.1"/>
    </source>
</evidence>
<gene>
    <name evidence="6" type="ORF">CC84DRAFT_1147034</name>
</gene>
<dbReference type="Gene3D" id="2.60.40.1180">
    <property type="entry name" value="Golgi alpha-mannosidase II"/>
    <property type="match status" value="1"/>
</dbReference>
<proteinExistence type="inferred from homology"/>
<dbReference type="InterPro" id="IPR049161">
    <property type="entry name" value="GH59_cat"/>
</dbReference>
<keyword evidence="6" id="KW-0624">Polysaccharide degradation</keyword>
<dbReference type="GO" id="GO:0004348">
    <property type="term" value="F:glucosylceramidase activity"/>
    <property type="evidence" value="ECO:0007669"/>
    <property type="project" value="InterPro"/>
</dbReference>
<dbReference type="PANTHER" id="PTHR11069:SF23">
    <property type="entry name" value="LYSOSOMAL ACID GLUCOSYLCERAMIDASE"/>
    <property type="match status" value="1"/>
</dbReference>
<organism evidence="6 7">
    <name type="scientific">Paraphaeosphaeria sporulosa</name>
    <dbReference type="NCBI Taxonomy" id="1460663"/>
    <lineage>
        <taxon>Eukaryota</taxon>
        <taxon>Fungi</taxon>
        <taxon>Dikarya</taxon>
        <taxon>Ascomycota</taxon>
        <taxon>Pezizomycotina</taxon>
        <taxon>Dothideomycetes</taxon>
        <taxon>Pleosporomycetidae</taxon>
        <taxon>Pleosporales</taxon>
        <taxon>Massarineae</taxon>
        <taxon>Didymosphaeriaceae</taxon>
        <taxon>Paraphaeosphaeria</taxon>
    </lineage>
</organism>
<comment type="similarity">
    <text evidence="1">Belongs to the glycosyl hydrolase 30 family.</text>
</comment>
<dbReference type="AlphaFoldDB" id="A0A177CAN5"/>
<dbReference type="PANTHER" id="PTHR11069">
    <property type="entry name" value="GLUCOSYLCERAMIDASE"/>
    <property type="match status" value="1"/>
</dbReference>
<evidence type="ECO:0000259" key="5">
    <source>
        <dbReference type="Pfam" id="PF02057"/>
    </source>
</evidence>
<dbReference type="Proteomes" id="UP000077069">
    <property type="component" value="Unassembled WGS sequence"/>
</dbReference>
<dbReference type="GeneID" id="28760062"/>
<dbReference type="InterPro" id="IPR017853">
    <property type="entry name" value="GH"/>
</dbReference>
<dbReference type="RefSeq" id="XP_018034801.1">
    <property type="nucleotide sequence ID" value="XM_018176576.1"/>
</dbReference>
<dbReference type="Gene3D" id="3.20.20.80">
    <property type="entry name" value="Glycosidases"/>
    <property type="match status" value="1"/>
</dbReference>
<dbReference type="STRING" id="1460663.A0A177CAN5"/>
<feature type="signal peptide" evidence="4">
    <location>
        <begin position="1"/>
        <end position="17"/>
    </location>
</feature>
<evidence type="ECO:0000313" key="7">
    <source>
        <dbReference type="Proteomes" id="UP000077069"/>
    </source>
</evidence>
<dbReference type="GO" id="GO:0016020">
    <property type="term" value="C:membrane"/>
    <property type="evidence" value="ECO:0007669"/>
    <property type="project" value="GOC"/>
</dbReference>
<keyword evidence="2 4" id="KW-0732">Signal</keyword>
<dbReference type="OrthoDB" id="2012278at2759"/>
<dbReference type="InParanoid" id="A0A177CAN5"/>
<keyword evidence="7" id="KW-1185">Reference proteome</keyword>
<evidence type="ECO:0000256" key="2">
    <source>
        <dbReference type="ARBA" id="ARBA00022729"/>
    </source>
</evidence>
<dbReference type="GO" id="GO:0006680">
    <property type="term" value="P:glucosylceramide catabolic process"/>
    <property type="evidence" value="ECO:0007669"/>
    <property type="project" value="TreeGrafter"/>
</dbReference>
<feature type="domain" description="Glycosyl hydrolase family 59 catalytic" evidence="5">
    <location>
        <begin position="69"/>
        <end position="358"/>
    </location>
</feature>
<dbReference type="SUPFAM" id="SSF51445">
    <property type="entry name" value="(Trans)glycosidases"/>
    <property type="match status" value="1"/>
</dbReference>
<dbReference type="InterPro" id="IPR013780">
    <property type="entry name" value="Glyco_hydro_b"/>
</dbReference>
<keyword evidence="6" id="KW-0119">Carbohydrate metabolism</keyword>
<dbReference type="InterPro" id="IPR001139">
    <property type="entry name" value="Glyco_hydro_30"/>
</dbReference>
<dbReference type="Pfam" id="PF02057">
    <property type="entry name" value="Glyco_hydro_59"/>
    <property type="match status" value="1"/>
</dbReference>
<dbReference type="SUPFAM" id="SSF51011">
    <property type="entry name" value="Glycosyl hydrolase domain"/>
    <property type="match status" value="1"/>
</dbReference>
<dbReference type="EMBL" id="KV441553">
    <property type="protein sequence ID" value="OAG04436.1"/>
    <property type="molecule type" value="Genomic_DNA"/>
</dbReference>
<keyword evidence="6" id="KW-0326">Glycosidase</keyword>
<accession>A0A177CAN5</accession>
<reference evidence="6 7" key="1">
    <citation type="submission" date="2016-05" db="EMBL/GenBank/DDBJ databases">
        <title>Comparative analysis of secretome profiles of manganese(II)-oxidizing ascomycete fungi.</title>
        <authorList>
            <consortium name="DOE Joint Genome Institute"/>
            <person name="Zeiner C.A."/>
            <person name="Purvine S.O."/>
            <person name="Zink E.M."/>
            <person name="Wu S."/>
            <person name="Pasa-Tolic L."/>
            <person name="Chaput D.L."/>
            <person name="Haridas S."/>
            <person name="Grigoriev I.V."/>
            <person name="Santelli C.M."/>
            <person name="Hansel C.M."/>
        </authorList>
    </citation>
    <scope>NUCLEOTIDE SEQUENCE [LARGE SCALE GENOMIC DNA]</scope>
    <source>
        <strain evidence="6 7">AP3s5-JAC2a</strain>
    </source>
</reference>
<protein>
    <submittedName>
        <fullName evidence="6">Putative endo-exoxylanase</fullName>
    </submittedName>
</protein>
<keyword evidence="3 6" id="KW-0378">Hydrolase</keyword>
<keyword evidence="6" id="KW-0858">Xylan degradation</keyword>
<feature type="chain" id="PRO_5008057904" evidence="4">
    <location>
        <begin position="18"/>
        <end position="484"/>
    </location>
</feature>
<dbReference type="GO" id="GO:0045493">
    <property type="term" value="P:xylan catabolic process"/>
    <property type="evidence" value="ECO:0007669"/>
    <property type="project" value="UniProtKB-KW"/>
</dbReference>
<evidence type="ECO:0000256" key="4">
    <source>
        <dbReference type="SAM" id="SignalP"/>
    </source>
</evidence>